<dbReference type="Gene3D" id="3.40.50.300">
    <property type="entry name" value="P-loop containing nucleotide triphosphate hydrolases"/>
    <property type="match status" value="1"/>
</dbReference>
<dbReference type="PROSITE" id="PS00113">
    <property type="entry name" value="ADENYLATE_KINASE"/>
    <property type="match status" value="1"/>
</dbReference>
<evidence type="ECO:0000256" key="9">
    <source>
        <dbReference type="RuleBase" id="RU003330"/>
    </source>
</evidence>
<evidence type="ECO:0000256" key="3">
    <source>
        <dbReference type="ARBA" id="ARBA00007220"/>
    </source>
</evidence>
<dbReference type="eggNOG" id="KOG3078">
    <property type="taxonomic scope" value="Eukaryota"/>
</dbReference>
<dbReference type="STRING" id="564608.C1MXI5"/>
<dbReference type="PRINTS" id="PR00094">
    <property type="entry name" value="ADENYLTKNASE"/>
</dbReference>
<dbReference type="InterPro" id="IPR006259">
    <property type="entry name" value="Adenyl_kin_sub"/>
</dbReference>
<dbReference type="Pfam" id="PF00406">
    <property type="entry name" value="ADK"/>
    <property type="match status" value="1"/>
</dbReference>
<evidence type="ECO:0000256" key="5">
    <source>
        <dbReference type="ARBA" id="ARBA00022679"/>
    </source>
</evidence>
<dbReference type="GO" id="GO:0004017">
    <property type="term" value="F:AMP kinase activity"/>
    <property type="evidence" value="ECO:0007669"/>
    <property type="project" value="UniProtKB-EC"/>
</dbReference>
<reference evidence="11 12" key="1">
    <citation type="journal article" date="2009" name="Science">
        <title>Green evolution and dynamic adaptations revealed by genomes of the marine picoeukaryotes Micromonas.</title>
        <authorList>
            <person name="Worden A.Z."/>
            <person name="Lee J.H."/>
            <person name="Mock T."/>
            <person name="Rouze P."/>
            <person name="Simmons M.P."/>
            <person name="Aerts A.L."/>
            <person name="Allen A.E."/>
            <person name="Cuvelier M.L."/>
            <person name="Derelle E."/>
            <person name="Everett M.V."/>
            <person name="Foulon E."/>
            <person name="Grimwood J."/>
            <person name="Gundlach H."/>
            <person name="Henrissat B."/>
            <person name="Napoli C."/>
            <person name="McDonald S.M."/>
            <person name="Parker M.S."/>
            <person name="Rombauts S."/>
            <person name="Salamov A."/>
            <person name="Von Dassow P."/>
            <person name="Badger J.H."/>
            <person name="Coutinho P.M."/>
            <person name="Demir E."/>
            <person name="Dubchak I."/>
            <person name="Gentemann C."/>
            <person name="Eikrem W."/>
            <person name="Gready J.E."/>
            <person name="John U."/>
            <person name="Lanier W."/>
            <person name="Lindquist E.A."/>
            <person name="Lucas S."/>
            <person name="Mayer K.F."/>
            <person name="Moreau H."/>
            <person name="Not F."/>
            <person name="Otillar R."/>
            <person name="Panaud O."/>
            <person name="Pangilinan J."/>
            <person name="Paulsen I."/>
            <person name="Piegu B."/>
            <person name="Poliakov A."/>
            <person name="Robbens S."/>
            <person name="Schmutz J."/>
            <person name="Toulza E."/>
            <person name="Wyss T."/>
            <person name="Zelensky A."/>
            <person name="Zhou K."/>
            <person name="Armbrust E.V."/>
            <person name="Bhattacharya D."/>
            <person name="Goodenough U.W."/>
            <person name="Van de Peer Y."/>
            <person name="Grigoriev I.V."/>
        </authorList>
    </citation>
    <scope>NUCLEOTIDE SEQUENCE [LARGE SCALE GENOMIC DNA]</scope>
    <source>
        <strain evidence="11 12">CCMP1545</strain>
    </source>
</reference>
<keyword evidence="6" id="KW-0547">Nucleotide-binding</keyword>
<keyword evidence="5 9" id="KW-0808">Transferase</keyword>
<evidence type="ECO:0000256" key="2">
    <source>
        <dbReference type="ARBA" id="ARBA00003053"/>
    </source>
</evidence>
<dbReference type="AlphaFoldDB" id="C1MXI5"/>
<dbReference type="HAMAP" id="MF_00235">
    <property type="entry name" value="Adenylate_kinase_Adk"/>
    <property type="match status" value="1"/>
</dbReference>
<evidence type="ECO:0000256" key="6">
    <source>
        <dbReference type="ARBA" id="ARBA00022741"/>
    </source>
</evidence>
<dbReference type="InterPro" id="IPR007862">
    <property type="entry name" value="Adenylate_kinase_lid-dom"/>
</dbReference>
<evidence type="ECO:0000313" key="11">
    <source>
        <dbReference type="EMBL" id="EEH55468.1"/>
    </source>
</evidence>
<dbReference type="Pfam" id="PF05191">
    <property type="entry name" value="ADK_lid"/>
    <property type="match status" value="1"/>
</dbReference>
<dbReference type="FunFam" id="3.40.50.300:FF:000106">
    <property type="entry name" value="Adenylate kinase mitochondrial"/>
    <property type="match status" value="1"/>
</dbReference>
<name>C1MXI5_MICPC</name>
<dbReference type="OMA" id="ICLETYH"/>
<gene>
    <name evidence="11" type="ORF">MICPUCDRAFT_19341</name>
</gene>
<evidence type="ECO:0000256" key="1">
    <source>
        <dbReference type="ARBA" id="ARBA00000582"/>
    </source>
</evidence>
<dbReference type="InterPro" id="IPR033690">
    <property type="entry name" value="Adenylat_kinase_CS"/>
</dbReference>
<protein>
    <recommendedName>
        <fullName evidence="4">adenylate kinase</fullName>
        <ecNumber evidence="4">2.7.4.3</ecNumber>
    </recommendedName>
    <alternativeName>
        <fullName evidence="8">ATP:AMP phosphotransferase</fullName>
    </alternativeName>
</protein>
<dbReference type="RefSeq" id="XP_003060699.1">
    <property type="nucleotide sequence ID" value="XM_003060653.1"/>
</dbReference>
<dbReference type="CDD" id="cd01428">
    <property type="entry name" value="ADK"/>
    <property type="match status" value="1"/>
</dbReference>
<evidence type="ECO:0000256" key="4">
    <source>
        <dbReference type="ARBA" id="ARBA00012955"/>
    </source>
</evidence>
<dbReference type="KEGG" id="mpp:MICPUCDRAFT_19341"/>
<keyword evidence="7 9" id="KW-0418">Kinase</keyword>
<dbReference type="PANTHER" id="PTHR23359">
    <property type="entry name" value="NUCLEOTIDE KINASE"/>
    <property type="match status" value="1"/>
</dbReference>
<dbReference type="GO" id="GO:0005524">
    <property type="term" value="F:ATP binding"/>
    <property type="evidence" value="ECO:0007669"/>
    <property type="project" value="InterPro"/>
</dbReference>
<evidence type="ECO:0000256" key="8">
    <source>
        <dbReference type="ARBA" id="ARBA00031517"/>
    </source>
</evidence>
<comment type="catalytic activity">
    <reaction evidence="1">
        <text>AMP + ATP = 2 ADP</text>
        <dbReference type="Rhea" id="RHEA:12973"/>
        <dbReference type="ChEBI" id="CHEBI:30616"/>
        <dbReference type="ChEBI" id="CHEBI:456215"/>
        <dbReference type="ChEBI" id="CHEBI:456216"/>
        <dbReference type="EC" id="2.7.4.3"/>
    </reaction>
</comment>
<comment type="function">
    <text evidence="2">Catalyzes the reversible transfer of the terminal phosphate group between ATP and AMP. Plays an important role in cellular energy homeostasis and in adenine nucleotide metabolism.</text>
</comment>
<evidence type="ECO:0000313" key="12">
    <source>
        <dbReference type="Proteomes" id="UP000001876"/>
    </source>
</evidence>
<evidence type="ECO:0000259" key="10">
    <source>
        <dbReference type="Pfam" id="PF05191"/>
    </source>
</evidence>
<dbReference type="GeneID" id="9686136"/>
<proteinExistence type="inferred from homology"/>
<dbReference type="NCBIfam" id="TIGR01351">
    <property type="entry name" value="adk"/>
    <property type="match status" value="1"/>
</dbReference>
<dbReference type="SUPFAM" id="SSF52540">
    <property type="entry name" value="P-loop containing nucleoside triphosphate hydrolases"/>
    <property type="match status" value="1"/>
</dbReference>
<feature type="domain" description="Adenylate kinase active site lid" evidence="10">
    <location>
        <begin position="145"/>
        <end position="189"/>
    </location>
</feature>
<comment type="similarity">
    <text evidence="3 9">Belongs to the adenylate kinase family.</text>
</comment>
<dbReference type="InterPro" id="IPR000850">
    <property type="entry name" value="Adenylat/UMP-CMP_kin"/>
</dbReference>
<sequence length="244" mass="26612">MGPCLSQPADTAAADQKRTIIILFGPPGAGKGTHAPKMVNLLKTPQLSTGDMLRAAVAAGTRVGKLAKDAMDSGALVTDDIVVDIIEERIKDADCENGFILDGFPRTVKQAEMLDEMLHQNQEKVNRVISLEVPDGVLTERVCGRWVHKNSGRSYHVEFNPPKSLGDQTPSTATMLDDETNEPLMQRGDDTEEALVSRLRAYHSQTVPVMKHYSKVVSAIDANRGMVEIWADVEKECKKFAAAA</sequence>
<dbReference type="EC" id="2.7.4.3" evidence="4"/>
<dbReference type="Proteomes" id="UP000001876">
    <property type="component" value="Unassembled WGS sequence"/>
</dbReference>
<dbReference type="EMBL" id="GG663742">
    <property type="protein sequence ID" value="EEH55468.1"/>
    <property type="molecule type" value="Genomic_DNA"/>
</dbReference>
<dbReference type="NCBIfam" id="NF001381">
    <property type="entry name" value="PRK00279.1-3"/>
    <property type="match status" value="1"/>
</dbReference>
<dbReference type="InterPro" id="IPR027417">
    <property type="entry name" value="P-loop_NTPase"/>
</dbReference>
<keyword evidence="12" id="KW-1185">Reference proteome</keyword>
<accession>C1MXI5</accession>
<organism evidence="12">
    <name type="scientific">Micromonas pusilla (strain CCMP1545)</name>
    <name type="common">Picoplanktonic green alga</name>
    <dbReference type="NCBI Taxonomy" id="564608"/>
    <lineage>
        <taxon>Eukaryota</taxon>
        <taxon>Viridiplantae</taxon>
        <taxon>Chlorophyta</taxon>
        <taxon>Mamiellophyceae</taxon>
        <taxon>Mamiellales</taxon>
        <taxon>Mamiellaceae</taxon>
        <taxon>Micromonas</taxon>
    </lineage>
</organism>
<dbReference type="OrthoDB" id="439792at2759"/>
<evidence type="ECO:0000256" key="7">
    <source>
        <dbReference type="ARBA" id="ARBA00022777"/>
    </source>
</evidence>